<accession>A0AAW0FYS2</accession>
<dbReference type="PANTHER" id="PTHR24054">
    <property type="entry name" value="CASEIN KINASE II SUBUNIT ALPHA"/>
    <property type="match status" value="1"/>
</dbReference>
<comment type="catalytic activity">
    <reaction evidence="8">
        <text>L-seryl-[protein] + ATP = O-phospho-L-seryl-[protein] + ADP + H(+)</text>
        <dbReference type="Rhea" id="RHEA:17989"/>
        <dbReference type="Rhea" id="RHEA-COMP:9863"/>
        <dbReference type="Rhea" id="RHEA-COMP:11604"/>
        <dbReference type="ChEBI" id="CHEBI:15378"/>
        <dbReference type="ChEBI" id="CHEBI:29999"/>
        <dbReference type="ChEBI" id="CHEBI:30616"/>
        <dbReference type="ChEBI" id="CHEBI:83421"/>
        <dbReference type="ChEBI" id="CHEBI:456216"/>
        <dbReference type="EC" id="2.7.11.1"/>
    </reaction>
</comment>
<keyword evidence="6" id="KW-0067">ATP-binding</keyword>
<name>A0AAW0FYS2_9APHY</name>
<comment type="catalytic activity">
    <reaction evidence="7">
        <text>L-threonyl-[protein] + ATP = O-phospho-L-threonyl-[protein] + ADP + H(+)</text>
        <dbReference type="Rhea" id="RHEA:46608"/>
        <dbReference type="Rhea" id="RHEA-COMP:11060"/>
        <dbReference type="Rhea" id="RHEA-COMP:11605"/>
        <dbReference type="ChEBI" id="CHEBI:15378"/>
        <dbReference type="ChEBI" id="CHEBI:30013"/>
        <dbReference type="ChEBI" id="CHEBI:30616"/>
        <dbReference type="ChEBI" id="CHEBI:61977"/>
        <dbReference type="ChEBI" id="CHEBI:456216"/>
        <dbReference type="EC" id="2.7.11.1"/>
    </reaction>
</comment>
<evidence type="ECO:0000256" key="6">
    <source>
        <dbReference type="ARBA" id="ARBA00022840"/>
    </source>
</evidence>
<keyword evidence="5" id="KW-0418">Kinase</keyword>
<dbReference type="EMBL" id="JASBNA010000017">
    <property type="protein sequence ID" value="KAK7686325.1"/>
    <property type="molecule type" value="Genomic_DNA"/>
</dbReference>
<dbReference type="PANTHER" id="PTHR24054:SF0">
    <property type="entry name" value="CASEIN KINASE II SUBUNIT ALPHA"/>
    <property type="match status" value="1"/>
</dbReference>
<reference evidence="9 10" key="1">
    <citation type="submission" date="2022-09" db="EMBL/GenBank/DDBJ databases">
        <authorList>
            <person name="Palmer J.M."/>
        </authorList>
    </citation>
    <scope>NUCLEOTIDE SEQUENCE [LARGE SCALE GENOMIC DNA]</scope>
    <source>
        <strain evidence="9 10">DSM 7382</strain>
    </source>
</reference>
<keyword evidence="4" id="KW-0547">Nucleotide-binding</keyword>
<evidence type="ECO:0000256" key="1">
    <source>
        <dbReference type="ARBA" id="ARBA00012513"/>
    </source>
</evidence>
<evidence type="ECO:0000313" key="10">
    <source>
        <dbReference type="Proteomes" id="UP001385951"/>
    </source>
</evidence>
<proteinExistence type="predicted"/>
<dbReference type="SUPFAM" id="SSF56112">
    <property type="entry name" value="Protein kinase-like (PK-like)"/>
    <property type="match status" value="1"/>
</dbReference>
<comment type="caution">
    <text evidence="9">The sequence shown here is derived from an EMBL/GenBank/DDBJ whole genome shotgun (WGS) entry which is preliminary data.</text>
</comment>
<dbReference type="GO" id="GO:0005956">
    <property type="term" value="C:protein kinase CK2 complex"/>
    <property type="evidence" value="ECO:0007669"/>
    <property type="project" value="TreeGrafter"/>
</dbReference>
<dbReference type="GO" id="GO:0005524">
    <property type="term" value="F:ATP binding"/>
    <property type="evidence" value="ECO:0007669"/>
    <property type="project" value="UniProtKB-KW"/>
</dbReference>
<keyword evidence="2" id="KW-0723">Serine/threonine-protein kinase</keyword>
<sequence length="123" mass="14467">MIFRKEHFFRGRDNEDQLLRILKVLGTSSFEKYLEKYGLYLQTENELLLESFSKIPWPCFVNPENRPNVSNEALDLLDKLLRYDHWERVTAAEALAHAYFNNVRLESTPKSAERFSDSGFCST</sequence>
<keyword evidence="10" id="KW-1185">Reference proteome</keyword>
<evidence type="ECO:0000256" key="3">
    <source>
        <dbReference type="ARBA" id="ARBA00022679"/>
    </source>
</evidence>
<dbReference type="AlphaFoldDB" id="A0AAW0FYS2"/>
<dbReference type="EC" id="2.7.11.1" evidence="1"/>
<dbReference type="GO" id="GO:0005634">
    <property type="term" value="C:nucleus"/>
    <property type="evidence" value="ECO:0007669"/>
    <property type="project" value="TreeGrafter"/>
</dbReference>
<evidence type="ECO:0000256" key="8">
    <source>
        <dbReference type="ARBA" id="ARBA00048679"/>
    </source>
</evidence>
<dbReference type="InterPro" id="IPR011009">
    <property type="entry name" value="Kinase-like_dom_sf"/>
</dbReference>
<protein>
    <recommendedName>
        <fullName evidence="1">non-specific serine/threonine protein kinase</fullName>
        <ecNumber evidence="1">2.7.11.1</ecNumber>
    </recommendedName>
</protein>
<evidence type="ECO:0000256" key="5">
    <source>
        <dbReference type="ARBA" id="ARBA00022777"/>
    </source>
</evidence>
<organism evidence="9 10">
    <name type="scientific">Cerrena zonata</name>
    <dbReference type="NCBI Taxonomy" id="2478898"/>
    <lineage>
        <taxon>Eukaryota</taxon>
        <taxon>Fungi</taxon>
        <taxon>Dikarya</taxon>
        <taxon>Basidiomycota</taxon>
        <taxon>Agaricomycotina</taxon>
        <taxon>Agaricomycetes</taxon>
        <taxon>Polyporales</taxon>
        <taxon>Cerrenaceae</taxon>
        <taxon>Cerrena</taxon>
    </lineage>
</organism>
<dbReference type="GO" id="GO:0005829">
    <property type="term" value="C:cytosol"/>
    <property type="evidence" value="ECO:0007669"/>
    <property type="project" value="TreeGrafter"/>
</dbReference>
<evidence type="ECO:0000256" key="4">
    <source>
        <dbReference type="ARBA" id="ARBA00022741"/>
    </source>
</evidence>
<dbReference type="GO" id="GO:0004674">
    <property type="term" value="F:protein serine/threonine kinase activity"/>
    <property type="evidence" value="ECO:0007669"/>
    <property type="project" value="UniProtKB-KW"/>
</dbReference>
<dbReference type="InterPro" id="IPR045216">
    <property type="entry name" value="CK2_alpha"/>
</dbReference>
<gene>
    <name evidence="9" type="ORF">QCA50_010549</name>
</gene>
<keyword evidence="3" id="KW-0808">Transferase</keyword>
<dbReference type="GO" id="GO:0051726">
    <property type="term" value="P:regulation of cell cycle"/>
    <property type="evidence" value="ECO:0007669"/>
    <property type="project" value="TreeGrafter"/>
</dbReference>
<evidence type="ECO:0000313" key="9">
    <source>
        <dbReference type="EMBL" id="KAK7686325.1"/>
    </source>
</evidence>
<dbReference type="Gene3D" id="1.10.510.10">
    <property type="entry name" value="Transferase(Phosphotransferase) domain 1"/>
    <property type="match status" value="1"/>
</dbReference>
<evidence type="ECO:0000256" key="2">
    <source>
        <dbReference type="ARBA" id="ARBA00022527"/>
    </source>
</evidence>
<dbReference type="Proteomes" id="UP001385951">
    <property type="component" value="Unassembled WGS sequence"/>
</dbReference>
<evidence type="ECO:0000256" key="7">
    <source>
        <dbReference type="ARBA" id="ARBA00047899"/>
    </source>
</evidence>